<proteinExistence type="predicted"/>
<dbReference type="OrthoDB" id="6025757at2"/>
<dbReference type="Pfam" id="PF11445">
    <property type="entry name" value="DUF2894"/>
    <property type="match status" value="1"/>
</dbReference>
<feature type="region of interest" description="Disordered" evidence="2">
    <location>
        <begin position="176"/>
        <end position="204"/>
    </location>
</feature>
<reference evidence="3" key="1">
    <citation type="submission" date="2016-01" db="EMBL/GenBank/DDBJ databases">
        <authorList>
            <person name="Peeters C."/>
        </authorList>
    </citation>
    <scope>NUCLEOTIDE SEQUENCE</scope>
    <source>
        <strain evidence="3">LMG 29321</strain>
    </source>
</reference>
<dbReference type="Proteomes" id="UP000071859">
    <property type="component" value="Unassembled WGS sequence"/>
</dbReference>
<evidence type="ECO:0000256" key="1">
    <source>
        <dbReference type="SAM" id="Coils"/>
    </source>
</evidence>
<evidence type="ECO:0000256" key="2">
    <source>
        <dbReference type="SAM" id="MobiDB-lite"/>
    </source>
</evidence>
<keyword evidence="1" id="KW-0175">Coiled coil</keyword>
<keyword evidence="4" id="KW-1185">Reference proteome</keyword>
<gene>
    <name evidence="3" type="ORF">AWB78_02673</name>
</gene>
<protein>
    <recommendedName>
        <fullName evidence="5">DUF2894 domain-containing protein</fullName>
    </recommendedName>
</protein>
<name>A0A158BJ23_9BURK</name>
<organism evidence="3 4">
    <name type="scientific">Caballeronia calidae</name>
    <dbReference type="NCBI Taxonomy" id="1777139"/>
    <lineage>
        <taxon>Bacteria</taxon>
        <taxon>Pseudomonadati</taxon>
        <taxon>Pseudomonadota</taxon>
        <taxon>Betaproteobacteria</taxon>
        <taxon>Burkholderiales</taxon>
        <taxon>Burkholderiaceae</taxon>
        <taxon>Caballeronia</taxon>
    </lineage>
</organism>
<comment type="caution">
    <text evidence="3">The sequence shown here is derived from an EMBL/GenBank/DDBJ whole genome shotgun (WGS) entry which is preliminary data.</text>
</comment>
<feature type="compositionally biased region" description="Low complexity" evidence="2">
    <location>
        <begin position="179"/>
        <end position="190"/>
    </location>
</feature>
<dbReference type="EMBL" id="FCOX02000011">
    <property type="protein sequence ID" value="SAK69337.1"/>
    <property type="molecule type" value="Genomic_DNA"/>
</dbReference>
<evidence type="ECO:0008006" key="5">
    <source>
        <dbReference type="Google" id="ProtNLM"/>
    </source>
</evidence>
<accession>A0A158BJ23</accession>
<evidence type="ECO:0000313" key="4">
    <source>
        <dbReference type="Proteomes" id="UP000071859"/>
    </source>
</evidence>
<dbReference type="AlphaFoldDB" id="A0A158BJ23"/>
<sequence length="204" mass="22193">MSSAASARALLDAWRASGDDRANPVRFHLIDALDRRAAAYEGEARRMLDERVAQLLDAYRRDIERAAANSAESKDASERGPLAMLVEDIAKASSMHQTSHVELLDYFRAVWSKVSAEKQLRDSFAQVPKNAGPLNSSSLVHRSLSLMREVSPGYLEQFLAYADALSWMEEMVAGSGGTAAKDAPRAAATKKGGRGKSRPADRAT</sequence>
<dbReference type="InterPro" id="IPR021549">
    <property type="entry name" value="DUF2894"/>
</dbReference>
<dbReference type="RefSeq" id="WP_062604999.1">
    <property type="nucleotide sequence ID" value="NZ_FCOX02000011.1"/>
</dbReference>
<evidence type="ECO:0000313" key="3">
    <source>
        <dbReference type="EMBL" id="SAK69337.1"/>
    </source>
</evidence>
<feature type="coiled-coil region" evidence="1">
    <location>
        <begin position="30"/>
        <end position="76"/>
    </location>
</feature>